<feature type="signal peptide" evidence="1">
    <location>
        <begin position="1"/>
        <end position="22"/>
    </location>
</feature>
<evidence type="ECO:0000313" key="3">
    <source>
        <dbReference type="Proteomes" id="UP000267003"/>
    </source>
</evidence>
<dbReference type="RefSeq" id="WP_120554598.1">
    <property type="nucleotide sequence ID" value="NZ_RAWK01000032.1"/>
</dbReference>
<accession>A0A3A8QX95</accession>
<organism evidence="2 3">
    <name type="scientific">Corallococcus aberystwythensis</name>
    <dbReference type="NCBI Taxonomy" id="2316722"/>
    <lineage>
        <taxon>Bacteria</taxon>
        <taxon>Pseudomonadati</taxon>
        <taxon>Myxococcota</taxon>
        <taxon>Myxococcia</taxon>
        <taxon>Myxococcales</taxon>
        <taxon>Cystobacterineae</taxon>
        <taxon>Myxococcaceae</taxon>
        <taxon>Corallococcus</taxon>
    </lineage>
</organism>
<name>A0A3A8QX95_9BACT</name>
<dbReference type="EMBL" id="RAWK01000032">
    <property type="protein sequence ID" value="RKH71560.1"/>
    <property type="molecule type" value="Genomic_DNA"/>
</dbReference>
<dbReference type="OrthoDB" id="5383348at2"/>
<comment type="caution">
    <text evidence="2">The sequence shown here is derived from an EMBL/GenBank/DDBJ whole genome shotgun (WGS) entry which is preliminary data.</text>
</comment>
<dbReference type="Proteomes" id="UP000267003">
    <property type="component" value="Unassembled WGS sequence"/>
</dbReference>
<protein>
    <recommendedName>
        <fullName evidence="4">Secreted protein</fullName>
    </recommendedName>
</protein>
<keyword evidence="3" id="KW-1185">Reference proteome</keyword>
<dbReference type="AlphaFoldDB" id="A0A3A8QX95"/>
<evidence type="ECO:0008006" key="4">
    <source>
        <dbReference type="Google" id="ProtNLM"/>
    </source>
</evidence>
<gene>
    <name evidence="2" type="ORF">D7W81_07265</name>
</gene>
<reference evidence="3" key="1">
    <citation type="submission" date="2018-09" db="EMBL/GenBank/DDBJ databases">
        <authorList>
            <person name="Livingstone P.G."/>
            <person name="Whitworth D.E."/>
        </authorList>
    </citation>
    <scope>NUCLEOTIDE SEQUENCE [LARGE SCALE GENOMIC DNA]</scope>
    <source>
        <strain evidence="3">AB050A</strain>
    </source>
</reference>
<proteinExistence type="predicted"/>
<keyword evidence="1" id="KW-0732">Signal</keyword>
<evidence type="ECO:0000256" key="1">
    <source>
        <dbReference type="SAM" id="SignalP"/>
    </source>
</evidence>
<evidence type="ECO:0000313" key="2">
    <source>
        <dbReference type="EMBL" id="RKH71560.1"/>
    </source>
</evidence>
<sequence length="117" mass="12403">MSSLRALALLAALSLAPSTAGAAPEEPVPGMAYVFATVDAYSVAITTIDVTGTLQGESTPRTFRFWVYSGMASATDSVEASRCDRLALLSLTRPGRYLLTLSTDVHANFPTCTLTRQ</sequence>
<feature type="chain" id="PRO_5017485343" description="Secreted protein" evidence="1">
    <location>
        <begin position="23"/>
        <end position="117"/>
    </location>
</feature>